<organism evidence="1 2">
    <name type="scientific">Fusarium venenatum</name>
    <dbReference type="NCBI Taxonomy" id="56646"/>
    <lineage>
        <taxon>Eukaryota</taxon>
        <taxon>Fungi</taxon>
        <taxon>Dikarya</taxon>
        <taxon>Ascomycota</taxon>
        <taxon>Pezizomycotina</taxon>
        <taxon>Sordariomycetes</taxon>
        <taxon>Hypocreomycetidae</taxon>
        <taxon>Hypocreales</taxon>
        <taxon>Nectriaceae</taxon>
        <taxon>Fusarium</taxon>
    </lineage>
</organism>
<reference evidence="2" key="1">
    <citation type="submission" date="2014-10" db="EMBL/GenBank/DDBJ databases">
        <authorList>
            <person name="King R."/>
        </authorList>
    </citation>
    <scope>NUCLEOTIDE SEQUENCE [LARGE SCALE GENOMIC DNA]</scope>
    <source>
        <strain evidence="2">A3/5</strain>
    </source>
</reference>
<dbReference type="AlphaFoldDB" id="A0A2L2SYR5"/>
<accession>A0A2L2SYR5</accession>
<protein>
    <submittedName>
        <fullName evidence="1">Uncharacterized protein</fullName>
    </submittedName>
</protein>
<proteinExistence type="predicted"/>
<dbReference type="Proteomes" id="UP000245910">
    <property type="component" value="Chromosome II"/>
</dbReference>
<sequence>MASAWTLDRFSLTNFVMLYSITSIPNLDPNHNTGSMNLFKKPFVIIQEYGAAAYQELVDFR</sequence>
<name>A0A2L2SYR5_9HYPO</name>
<dbReference type="EMBL" id="LN649230">
    <property type="protein sequence ID" value="CEI61999.1"/>
    <property type="molecule type" value="Genomic_DNA"/>
</dbReference>
<evidence type="ECO:0000313" key="2">
    <source>
        <dbReference type="Proteomes" id="UP000245910"/>
    </source>
</evidence>
<keyword evidence="2" id="KW-1185">Reference proteome</keyword>
<evidence type="ECO:0000313" key="1">
    <source>
        <dbReference type="EMBL" id="CEI61999.1"/>
    </source>
</evidence>